<comment type="caution">
    <text evidence="6">The sequence shown here is derived from an EMBL/GenBank/DDBJ whole genome shotgun (WGS) entry which is preliminary data.</text>
</comment>
<dbReference type="InterPro" id="IPR000160">
    <property type="entry name" value="GGDEF_dom"/>
</dbReference>
<dbReference type="PROSITE" id="PS50883">
    <property type="entry name" value="EAL"/>
    <property type="match status" value="1"/>
</dbReference>
<evidence type="ECO:0000259" key="5">
    <source>
        <dbReference type="PROSITE" id="PS50887"/>
    </source>
</evidence>
<keyword evidence="7" id="KW-1185">Reference proteome</keyword>
<sequence>MNETQGVFARSALLLRSRVNRFAIQGLVVALAAVGVASAVVGYMHTDQLSLDSIMYAQQINSALWMLDAMPFLFALWGQYAGSIMSIEAGAMVLDQTRDLRMQAESLEIQLAHDTTHDRLTELPNRVLFHDRVGQAIEAAHRDLGQLALLAVNIDNFKSVNEALGHFSGDLLLKQVAGRLKSVVRSPDTVARLGGDEFALLVPHLNTGEDAKLVADKVVEVLKQPYLLGGVEIEMLASIGIAIYPDHISDAVGLLQKLDVALYSAKQISGYSTMVYSPEQDQMNPERLSLLGELRRAIEREELDVYYQPKVNIKEGRTVAVEALVRWNHPQRGMLPPIEFILLSERTGLIKPLTLHVLNESVRQCAEWHQAGLEIHVAVNVSAKMLLDPELPSLVVEILKKHQLASNHLIIEITESSIMEDQERALANVTKLAELGTRISIDDFGTGYSSLAYLRRLPVDEIKIDQSFVMPMLENDSDAVIVKATIGLVHNLGMSVIAEGVESGEILQKLGEMDCDQAQGYHISRPVPGAELTKLLTDSAWSVA</sequence>
<dbReference type="GO" id="GO:0071111">
    <property type="term" value="F:cyclic-guanylate-specific phosphodiesterase activity"/>
    <property type="evidence" value="ECO:0007669"/>
    <property type="project" value="UniProtKB-EC"/>
</dbReference>
<dbReference type="InterPro" id="IPR001633">
    <property type="entry name" value="EAL_dom"/>
</dbReference>
<dbReference type="PANTHER" id="PTHR44757">
    <property type="entry name" value="DIGUANYLATE CYCLASE DGCP"/>
    <property type="match status" value="1"/>
</dbReference>
<proteinExistence type="predicted"/>
<evidence type="ECO:0000256" key="2">
    <source>
        <dbReference type="ARBA" id="ARBA00022636"/>
    </source>
</evidence>
<dbReference type="PANTHER" id="PTHR44757:SF2">
    <property type="entry name" value="BIOFILM ARCHITECTURE MAINTENANCE PROTEIN MBAA"/>
    <property type="match status" value="1"/>
</dbReference>
<feature type="domain" description="EAL" evidence="4">
    <location>
        <begin position="287"/>
        <end position="540"/>
    </location>
</feature>
<dbReference type="AlphaFoldDB" id="A0A1T2L6H0"/>
<dbReference type="NCBIfam" id="TIGR00254">
    <property type="entry name" value="GGDEF"/>
    <property type="match status" value="1"/>
</dbReference>
<evidence type="ECO:0000313" key="7">
    <source>
        <dbReference type="Proteomes" id="UP000191110"/>
    </source>
</evidence>
<accession>A0A1T2L6H0</accession>
<dbReference type="Pfam" id="PF00990">
    <property type="entry name" value="GGDEF"/>
    <property type="match status" value="1"/>
</dbReference>
<dbReference type="RefSeq" id="WP_172840219.1">
    <property type="nucleotide sequence ID" value="NZ_MPRL01000020.1"/>
</dbReference>
<evidence type="ECO:0000256" key="3">
    <source>
        <dbReference type="SAM" id="Phobius"/>
    </source>
</evidence>
<protein>
    <recommendedName>
        <fullName evidence="1">cyclic-guanylate-specific phosphodiesterase</fullName>
        <ecNumber evidence="1">3.1.4.52</ecNumber>
    </recommendedName>
</protein>
<keyword evidence="3" id="KW-1133">Transmembrane helix</keyword>
<dbReference type="InterPro" id="IPR029787">
    <property type="entry name" value="Nucleotide_cyclase"/>
</dbReference>
<dbReference type="SMART" id="SM00052">
    <property type="entry name" value="EAL"/>
    <property type="match status" value="1"/>
</dbReference>
<evidence type="ECO:0000259" key="4">
    <source>
        <dbReference type="PROSITE" id="PS50883"/>
    </source>
</evidence>
<dbReference type="EMBL" id="MPRL01000020">
    <property type="protein sequence ID" value="OOZ40652.1"/>
    <property type="molecule type" value="Genomic_DNA"/>
</dbReference>
<feature type="transmembrane region" description="Helical" evidence="3">
    <location>
        <begin position="22"/>
        <end position="43"/>
    </location>
</feature>
<keyword evidence="3" id="KW-0812">Transmembrane</keyword>
<dbReference type="SMART" id="SM00267">
    <property type="entry name" value="GGDEF"/>
    <property type="match status" value="1"/>
</dbReference>
<keyword evidence="2" id="KW-0973">c-di-GMP</keyword>
<dbReference type="InterPro" id="IPR035919">
    <property type="entry name" value="EAL_sf"/>
</dbReference>
<evidence type="ECO:0000313" key="6">
    <source>
        <dbReference type="EMBL" id="OOZ40652.1"/>
    </source>
</evidence>
<feature type="domain" description="GGDEF" evidence="5">
    <location>
        <begin position="145"/>
        <end position="279"/>
    </location>
</feature>
<dbReference type="CDD" id="cd01949">
    <property type="entry name" value="GGDEF"/>
    <property type="match status" value="1"/>
</dbReference>
<dbReference type="SUPFAM" id="SSF141868">
    <property type="entry name" value="EAL domain-like"/>
    <property type="match status" value="1"/>
</dbReference>
<gene>
    <name evidence="6" type="ORF">BOW53_06910</name>
</gene>
<organism evidence="6 7">
    <name type="scientific">Solemya pervernicosa gill symbiont</name>
    <dbReference type="NCBI Taxonomy" id="642797"/>
    <lineage>
        <taxon>Bacteria</taxon>
        <taxon>Pseudomonadati</taxon>
        <taxon>Pseudomonadota</taxon>
        <taxon>Gammaproteobacteria</taxon>
        <taxon>sulfur-oxidizing symbionts</taxon>
    </lineage>
</organism>
<dbReference type="InterPro" id="IPR043128">
    <property type="entry name" value="Rev_trsase/Diguanyl_cyclase"/>
</dbReference>
<dbReference type="EC" id="3.1.4.52" evidence="1"/>
<dbReference type="Gene3D" id="3.30.70.270">
    <property type="match status" value="1"/>
</dbReference>
<reference evidence="6 7" key="1">
    <citation type="submission" date="2016-11" db="EMBL/GenBank/DDBJ databases">
        <title>Mixed transmission modes and dynamic genome evolution in an obligate animal-bacterial symbiosis.</title>
        <authorList>
            <person name="Russell S.L."/>
            <person name="Corbett-Detig R.B."/>
            <person name="Cavanaugh C.M."/>
        </authorList>
    </citation>
    <scope>NUCLEOTIDE SEQUENCE [LARGE SCALE GENOMIC DNA]</scope>
    <source>
        <strain evidence="6">Sveles-Q1</strain>
    </source>
</reference>
<evidence type="ECO:0000256" key="1">
    <source>
        <dbReference type="ARBA" id="ARBA00012282"/>
    </source>
</evidence>
<dbReference type="FunFam" id="3.20.20.450:FF:000001">
    <property type="entry name" value="Cyclic di-GMP phosphodiesterase yahA"/>
    <property type="match status" value="1"/>
</dbReference>
<dbReference type="Proteomes" id="UP000191110">
    <property type="component" value="Unassembled WGS sequence"/>
</dbReference>
<dbReference type="CDD" id="cd01948">
    <property type="entry name" value="EAL"/>
    <property type="match status" value="1"/>
</dbReference>
<keyword evidence="3" id="KW-0472">Membrane</keyword>
<dbReference type="Pfam" id="PF00563">
    <property type="entry name" value="EAL"/>
    <property type="match status" value="1"/>
</dbReference>
<dbReference type="InterPro" id="IPR052155">
    <property type="entry name" value="Biofilm_reg_signaling"/>
</dbReference>
<dbReference type="Gene3D" id="3.20.20.450">
    <property type="entry name" value="EAL domain"/>
    <property type="match status" value="1"/>
</dbReference>
<dbReference type="PROSITE" id="PS50887">
    <property type="entry name" value="GGDEF"/>
    <property type="match status" value="1"/>
</dbReference>
<name>A0A1T2L6H0_9GAMM</name>
<dbReference type="SUPFAM" id="SSF55073">
    <property type="entry name" value="Nucleotide cyclase"/>
    <property type="match status" value="1"/>
</dbReference>